<dbReference type="PANTHER" id="PTHR30290:SF9">
    <property type="entry name" value="OLIGOPEPTIDE-BINDING PROTEIN APPA"/>
    <property type="match status" value="1"/>
</dbReference>
<dbReference type="CDD" id="cd00995">
    <property type="entry name" value="PBP2_NikA_DppA_OppA_like"/>
    <property type="match status" value="1"/>
</dbReference>
<dbReference type="PIRSF" id="PIRSF002741">
    <property type="entry name" value="MppA"/>
    <property type="match status" value="1"/>
</dbReference>
<dbReference type="EMBL" id="BAABGJ010000006">
    <property type="protein sequence ID" value="GAA4332329.1"/>
    <property type="molecule type" value="Genomic_DNA"/>
</dbReference>
<dbReference type="RefSeq" id="WP_345535913.1">
    <property type="nucleotide sequence ID" value="NZ_BAABGJ010000006.1"/>
</dbReference>
<evidence type="ECO:0000313" key="7">
    <source>
        <dbReference type="Proteomes" id="UP001500975"/>
    </source>
</evidence>
<feature type="signal peptide" evidence="4">
    <location>
        <begin position="1"/>
        <end position="25"/>
    </location>
</feature>
<evidence type="ECO:0000256" key="4">
    <source>
        <dbReference type="SAM" id="SignalP"/>
    </source>
</evidence>
<evidence type="ECO:0000313" key="6">
    <source>
        <dbReference type="EMBL" id="GAA4332329.1"/>
    </source>
</evidence>
<protein>
    <submittedName>
        <fullName evidence="6">ABC transporter substrate-binding protein</fullName>
    </submittedName>
</protein>
<name>A0ABP8H0R9_9BURK</name>
<evidence type="ECO:0000259" key="5">
    <source>
        <dbReference type="Pfam" id="PF00496"/>
    </source>
</evidence>
<dbReference type="InterPro" id="IPR030678">
    <property type="entry name" value="Peptide/Ni-bd"/>
</dbReference>
<dbReference type="Gene3D" id="3.40.190.10">
    <property type="entry name" value="Periplasmic binding protein-like II"/>
    <property type="match status" value="1"/>
</dbReference>
<feature type="domain" description="Solute-binding protein family 5" evidence="5">
    <location>
        <begin position="69"/>
        <end position="411"/>
    </location>
</feature>
<keyword evidence="2" id="KW-0813">Transport</keyword>
<feature type="chain" id="PRO_5046611488" evidence="4">
    <location>
        <begin position="26"/>
        <end position="495"/>
    </location>
</feature>
<keyword evidence="3 4" id="KW-0732">Signal</keyword>
<proteinExistence type="inferred from homology"/>
<gene>
    <name evidence="6" type="ORF">GCM10023165_06930</name>
</gene>
<dbReference type="InterPro" id="IPR039424">
    <property type="entry name" value="SBP_5"/>
</dbReference>
<organism evidence="6 7">
    <name type="scientific">Variovorax defluvii</name>
    <dbReference type="NCBI Taxonomy" id="913761"/>
    <lineage>
        <taxon>Bacteria</taxon>
        <taxon>Pseudomonadati</taxon>
        <taxon>Pseudomonadota</taxon>
        <taxon>Betaproteobacteria</taxon>
        <taxon>Burkholderiales</taxon>
        <taxon>Comamonadaceae</taxon>
        <taxon>Variovorax</taxon>
    </lineage>
</organism>
<dbReference type="Proteomes" id="UP001500975">
    <property type="component" value="Unassembled WGS sequence"/>
</dbReference>
<sequence length="495" mass="54398">MSLRTRTLQLAIAAGLACGLGTAAAAPEGTLRFGTNQQLDDWETLTKANSTYTSLVYEGLAEMAPDGVTLVPRLATGWKESPTKVELTLRQGVTFHDGTPFDAAAVVKNLERVRDTPGQWRGVMDGVDRFVAVSPTQVDVLLKRPSPNLLPNLARRGAYMVSPKALDSGSWKTAPVGTGPWKLEPKEVIKGLRQVVTYYDGYYAPQSVGVRRIEVTHINDPDSLYNALRTGQVDIVWTNASIATRAEREGMKVSWFPSVLWHLQMMDTVKVFNSTKLRQAICHAMNPQDYIDAQLGGRGKIHTQRVREGVPGYNPAVKGYPHDLAKAKQLMAELGNPKPQITLASFDNQRTIAELFKSQMAQIGVEVKLDLMTFGQFFSTFRSGKYAAAILTDSQDTGPYDYYLYHFAPTGAGNPLGTTFPAIDAAVKEALAADDANAQNAAWQKMIKVVNDEALDCGFFDYAAYWAYNPKKISKVVSTTGDVAVFRYADLRLAR</sequence>
<keyword evidence="7" id="KW-1185">Reference proteome</keyword>
<comment type="caution">
    <text evidence="6">The sequence shown here is derived from an EMBL/GenBank/DDBJ whole genome shotgun (WGS) entry which is preliminary data.</text>
</comment>
<evidence type="ECO:0000256" key="3">
    <source>
        <dbReference type="ARBA" id="ARBA00022729"/>
    </source>
</evidence>
<reference evidence="7" key="1">
    <citation type="journal article" date="2019" name="Int. J. Syst. Evol. Microbiol.">
        <title>The Global Catalogue of Microorganisms (GCM) 10K type strain sequencing project: providing services to taxonomists for standard genome sequencing and annotation.</title>
        <authorList>
            <consortium name="The Broad Institute Genomics Platform"/>
            <consortium name="The Broad Institute Genome Sequencing Center for Infectious Disease"/>
            <person name="Wu L."/>
            <person name="Ma J."/>
        </authorList>
    </citation>
    <scope>NUCLEOTIDE SEQUENCE [LARGE SCALE GENOMIC DNA]</scope>
    <source>
        <strain evidence="7">JCM 17804</strain>
    </source>
</reference>
<dbReference type="Pfam" id="PF00496">
    <property type="entry name" value="SBP_bac_5"/>
    <property type="match status" value="1"/>
</dbReference>
<dbReference type="SUPFAM" id="SSF53850">
    <property type="entry name" value="Periplasmic binding protein-like II"/>
    <property type="match status" value="1"/>
</dbReference>
<accession>A0ABP8H0R9</accession>
<evidence type="ECO:0000256" key="2">
    <source>
        <dbReference type="ARBA" id="ARBA00022448"/>
    </source>
</evidence>
<dbReference type="PROSITE" id="PS51257">
    <property type="entry name" value="PROKAR_LIPOPROTEIN"/>
    <property type="match status" value="1"/>
</dbReference>
<dbReference type="InterPro" id="IPR000914">
    <property type="entry name" value="SBP_5_dom"/>
</dbReference>
<dbReference type="PANTHER" id="PTHR30290">
    <property type="entry name" value="PERIPLASMIC BINDING COMPONENT OF ABC TRANSPORTER"/>
    <property type="match status" value="1"/>
</dbReference>
<dbReference type="Gene3D" id="3.10.105.10">
    <property type="entry name" value="Dipeptide-binding Protein, Domain 3"/>
    <property type="match status" value="1"/>
</dbReference>
<evidence type="ECO:0000256" key="1">
    <source>
        <dbReference type="ARBA" id="ARBA00005695"/>
    </source>
</evidence>
<comment type="similarity">
    <text evidence="1">Belongs to the bacterial solute-binding protein 5 family.</text>
</comment>